<accession>A0A9Q1JFZ5</accession>
<dbReference type="Proteomes" id="UP001152622">
    <property type="component" value="Chromosome 1"/>
</dbReference>
<dbReference type="AlphaFoldDB" id="A0A9Q1JFZ5"/>
<reference evidence="2" key="1">
    <citation type="journal article" date="2023" name="Science">
        <title>Genome structures resolve the early diversification of teleost fishes.</title>
        <authorList>
            <person name="Parey E."/>
            <person name="Louis A."/>
            <person name="Montfort J."/>
            <person name="Bouchez O."/>
            <person name="Roques C."/>
            <person name="Iampietro C."/>
            <person name="Lluch J."/>
            <person name="Castinel A."/>
            <person name="Donnadieu C."/>
            <person name="Desvignes T."/>
            <person name="Floi Bucao C."/>
            <person name="Jouanno E."/>
            <person name="Wen M."/>
            <person name="Mejri S."/>
            <person name="Dirks R."/>
            <person name="Jansen H."/>
            <person name="Henkel C."/>
            <person name="Chen W.J."/>
            <person name="Zahm M."/>
            <person name="Cabau C."/>
            <person name="Klopp C."/>
            <person name="Thompson A.W."/>
            <person name="Robinson-Rechavi M."/>
            <person name="Braasch I."/>
            <person name="Lecointre G."/>
            <person name="Bobe J."/>
            <person name="Postlethwait J.H."/>
            <person name="Berthelot C."/>
            <person name="Roest Crollius H."/>
            <person name="Guiguen Y."/>
        </authorList>
    </citation>
    <scope>NUCLEOTIDE SEQUENCE</scope>
    <source>
        <strain evidence="2">WJC10195</strain>
    </source>
</reference>
<proteinExistence type="predicted"/>
<feature type="region of interest" description="Disordered" evidence="1">
    <location>
        <begin position="1"/>
        <end position="33"/>
    </location>
</feature>
<name>A0A9Q1JFZ5_SYNKA</name>
<evidence type="ECO:0000313" key="2">
    <source>
        <dbReference type="EMBL" id="KAJ8382392.1"/>
    </source>
</evidence>
<dbReference type="OrthoDB" id="8960114at2759"/>
<sequence length="281" mass="31899">METTGQSAMEGDSCTQLNQKNDQPEMTEMQKTPLEFRSTDSQLDFILRDDNCAMDRNTMKIYSNVQPAANKEAIEHMLVQSGSRFGSWKSYQVQARDQSRESIPEASSDIFTKPVEVLDNSVQMSRVHSNRKRDHSSGTRNGREPMRRGEDEGAGLVRMAEPGEGYSTVKSGFQTAEGTNETRVSMIPLYVFQDSSMPLLPRSVLRSSTVNDSESSSETVIKKRKIRATRDDTRRVRFAEQPVFLPDLQPLELNTPERLDQPSLHTWILALKGKSKWKPRH</sequence>
<evidence type="ECO:0000313" key="3">
    <source>
        <dbReference type="Proteomes" id="UP001152622"/>
    </source>
</evidence>
<gene>
    <name evidence="2" type="ORF">SKAU_G00031700</name>
</gene>
<feature type="compositionally biased region" description="Basic and acidic residues" evidence="1">
    <location>
        <begin position="135"/>
        <end position="151"/>
    </location>
</feature>
<feature type="region of interest" description="Disordered" evidence="1">
    <location>
        <begin position="125"/>
        <end position="152"/>
    </location>
</feature>
<protein>
    <submittedName>
        <fullName evidence="2">Uncharacterized protein</fullName>
    </submittedName>
</protein>
<comment type="caution">
    <text evidence="2">The sequence shown here is derived from an EMBL/GenBank/DDBJ whole genome shotgun (WGS) entry which is preliminary data.</text>
</comment>
<organism evidence="2 3">
    <name type="scientific">Synaphobranchus kaupii</name>
    <name type="common">Kaup's arrowtooth eel</name>
    <dbReference type="NCBI Taxonomy" id="118154"/>
    <lineage>
        <taxon>Eukaryota</taxon>
        <taxon>Metazoa</taxon>
        <taxon>Chordata</taxon>
        <taxon>Craniata</taxon>
        <taxon>Vertebrata</taxon>
        <taxon>Euteleostomi</taxon>
        <taxon>Actinopterygii</taxon>
        <taxon>Neopterygii</taxon>
        <taxon>Teleostei</taxon>
        <taxon>Anguilliformes</taxon>
        <taxon>Synaphobranchidae</taxon>
        <taxon>Synaphobranchus</taxon>
    </lineage>
</organism>
<evidence type="ECO:0000256" key="1">
    <source>
        <dbReference type="SAM" id="MobiDB-lite"/>
    </source>
</evidence>
<feature type="compositionally biased region" description="Polar residues" evidence="1">
    <location>
        <begin position="1"/>
        <end position="21"/>
    </location>
</feature>
<dbReference type="EMBL" id="JAINUF010000001">
    <property type="protein sequence ID" value="KAJ8382392.1"/>
    <property type="molecule type" value="Genomic_DNA"/>
</dbReference>
<keyword evidence="3" id="KW-1185">Reference proteome</keyword>